<reference evidence="1" key="1">
    <citation type="submission" date="2018-05" db="EMBL/GenBank/DDBJ databases">
        <title>Whole genome of Theropithecus gelada.</title>
        <authorList>
            <person name="Chiou K.L."/>
            <person name="Snyder-Mackler N."/>
        </authorList>
    </citation>
    <scope>NUCLEOTIDE SEQUENCE [LARGE SCALE GENOMIC DNA]</scope>
</reference>
<protein>
    <submittedName>
        <fullName evidence="1">Uncharacterized protein</fullName>
    </submittedName>
</protein>
<reference evidence="1" key="2">
    <citation type="submission" date="2025-08" db="UniProtKB">
        <authorList>
            <consortium name="Ensembl"/>
        </authorList>
    </citation>
    <scope>IDENTIFICATION</scope>
</reference>
<evidence type="ECO:0000313" key="1">
    <source>
        <dbReference type="Ensembl" id="ENSTGEP00000029352.1"/>
    </source>
</evidence>
<sequence length="93" mass="10365">ADHLRSGELSPSGAWAAAGNSGAEPQLLEFFFFFKQSPLPCHPGWCAVERSQLTATSASRVQAILLPLLPSSWDYRREPPHWLIFVFLIEGRV</sequence>
<organism evidence="1 2">
    <name type="scientific">Theropithecus gelada</name>
    <name type="common">Gelada baboon</name>
    <dbReference type="NCBI Taxonomy" id="9565"/>
    <lineage>
        <taxon>Eukaryota</taxon>
        <taxon>Metazoa</taxon>
        <taxon>Chordata</taxon>
        <taxon>Craniata</taxon>
        <taxon>Vertebrata</taxon>
        <taxon>Euteleostomi</taxon>
        <taxon>Mammalia</taxon>
        <taxon>Eutheria</taxon>
        <taxon>Euarchontoglires</taxon>
        <taxon>Primates</taxon>
        <taxon>Haplorrhini</taxon>
        <taxon>Catarrhini</taxon>
        <taxon>Cercopithecidae</taxon>
        <taxon>Cercopithecinae</taxon>
        <taxon>Theropithecus</taxon>
    </lineage>
</organism>
<name>A0A8D2K761_THEGE</name>
<evidence type="ECO:0000313" key="2">
    <source>
        <dbReference type="Proteomes" id="UP000694411"/>
    </source>
</evidence>
<dbReference type="AlphaFoldDB" id="A0A8D2K761"/>
<keyword evidence="2" id="KW-1185">Reference proteome</keyword>
<accession>A0A8D2K761</accession>
<reference evidence="1" key="3">
    <citation type="submission" date="2025-09" db="UniProtKB">
        <authorList>
            <consortium name="Ensembl"/>
        </authorList>
    </citation>
    <scope>IDENTIFICATION</scope>
</reference>
<dbReference type="Ensembl" id="ENSTGET00000034949.1">
    <property type="protein sequence ID" value="ENSTGEP00000029352.1"/>
    <property type="gene ID" value="ENSTGEG00000023614.1"/>
</dbReference>
<dbReference type="Proteomes" id="UP000694411">
    <property type="component" value="Chromosome 16"/>
</dbReference>
<proteinExistence type="predicted"/>